<feature type="domain" description="N-acetyltransferase" evidence="1">
    <location>
        <begin position="11"/>
        <end position="176"/>
    </location>
</feature>
<dbReference type="InterPro" id="IPR016181">
    <property type="entry name" value="Acyl_CoA_acyltransferase"/>
</dbReference>
<gene>
    <name evidence="2" type="ORF">AN964_00990</name>
</gene>
<dbReference type="OrthoDB" id="9811523at2"/>
<keyword evidence="2" id="KW-0808">Transferase</keyword>
<organism evidence="2 3">
    <name type="scientific">Heyndrickxia shackletonii</name>
    <dbReference type="NCBI Taxonomy" id="157838"/>
    <lineage>
        <taxon>Bacteria</taxon>
        <taxon>Bacillati</taxon>
        <taxon>Bacillota</taxon>
        <taxon>Bacilli</taxon>
        <taxon>Bacillales</taxon>
        <taxon>Bacillaceae</taxon>
        <taxon>Heyndrickxia</taxon>
    </lineage>
</organism>
<accession>A0A0Q3TDX3</accession>
<dbReference type="EMBL" id="LJJC01000004">
    <property type="protein sequence ID" value="KQL52254.1"/>
    <property type="molecule type" value="Genomic_DNA"/>
</dbReference>
<dbReference type="SUPFAM" id="SSF55729">
    <property type="entry name" value="Acyl-CoA N-acyltransferases (Nat)"/>
    <property type="match status" value="1"/>
</dbReference>
<protein>
    <submittedName>
        <fullName evidence="2">Acetyltransferase</fullName>
    </submittedName>
</protein>
<proteinExistence type="predicted"/>
<name>A0A0Q3TDX3_9BACI</name>
<dbReference type="GO" id="GO:0008999">
    <property type="term" value="F:protein-N-terminal-alanine acetyltransferase activity"/>
    <property type="evidence" value="ECO:0007669"/>
    <property type="project" value="TreeGrafter"/>
</dbReference>
<dbReference type="PATRIC" id="fig|157838.3.peg.215"/>
<dbReference type="PROSITE" id="PS51186">
    <property type="entry name" value="GNAT"/>
    <property type="match status" value="1"/>
</dbReference>
<evidence type="ECO:0000313" key="3">
    <source>
        <dbReference type="Proteomes" id="UP000051888"/>
    </source>
</evidence>
<dbReference type="PANTHER" id="PTHR43792">
    <property type="entry name" value="GNAT FAMILY, PUTATIVE (AFU_ORTHOLOGUE AFUA_3G00765)-RELATED-RELATED"/>
    <property type="match status" value="1"/>
</dbReference>
<keyword evidence="3" id="KW-1185">Reference proteome</keyword>
<dbReference type="InterPro" id="IPR000182">
    <property type="entry name" value="GNAT_dom"/>
</dbReference>
<comment type="caution">
    <text evidence="2">The sequence shown here is derived from an EMBL/GenBank/DDBJ whole genome shotgun (WGS) entry which is preliminary data.</text>
</comment>
<dbReference type="PANTHER" id="PTHR43792:SF9">
    <property type="entry name" value="RIBOSOMAL-PROTEIN-ALANINE ACETYLTRANSFERASE"/>
    <property type="match status" value="1"/>
</dbReference>
<dbReference type="STRING" id="157838.AN964_00990"/>
<sequence length="184" mass="21467">MSFPILETERLMLKEITEEYTGAIYDIFSREEVTRYYGMIPFQEEEQAQKMVHSFSRNFEEKRGIRWGMILKETGEYIGSVGLNNLVITSKRAEVGYELHPDFWRRGIVSEAVKAVLQYSFEELDLYRIGAVTFPENDPSSNLLLKLGFQKEGLLRGYIYQGGVSYDTFVFSILKTDWVKDRNL</sequence>
<dbReference type="Pfam" id="PF13302">
    <property type="entry name" value="Acetyltransf_3"/>
    <property type="match status" value="1"/>
</dbReference>
<dbReference type="Proteomes" id="UP000051888">
    <property type="component" value="Unassembled WGS sequence"/>
</dbReference>
<evidence type="ECO:0000313" key="2">
    <source>
        <dbReference type="EMBL" id="KQL52254.1"/>
    </source>
</evidence>
<dbReference type="Gene3D" id="3.40.630.30">
    <property type="match status" value="1"/>
</dbReference>
<dbReference type="InterPro" id="IPR051531">
    <property type="entry name" value="N-acetyltransferase"/>
</dbReference>
<reference evidence="2 3" key="1">
    <citation type="submission" date="2015-09" db="EMBL/GenBank/DDBJ databases">
        <title>Genome sequencing project for genomic taxonomy and phylogenomics of Bacillus-like bacteria.</title>
        <authorList>
            <person name="Liu B."/>
            <person name="Wang J."/>
            <person name="Zhu Y."/>
            <person name="Liu G."/>
            <person name="Chen Q."/>
            <person name="Chen Z."/>
            <person name="Lan J."/>
            <person name="Che J."/>
            <person name="Ge C."/>
            <person name="Shi H."/>
            <person name="Pan Z."/>
            <person name="Liu X."/>
        </authorList>
    </citation>
    <scope>NUCLEOTIDE SEQUENCE [LARGE SCALE GENOMIC DNA]</scope>
    <source>
        <strain evidence="2 3">LMG 18435</strain>
    </source>
</reference>
<dbReference type="GO" id="GO:0005737">
    <property type="term" value="C:cytoplasm"/>
    <property type="evidence" value="ECO:0007669"/>
    <property type="project" value="TreeGrafter"/>
</dbReference>
<dbReference type="AlphaFoldDB" id="A0A0Q3TDX3"/>
<dbReference type="RefSeq" id="WP_055737935.1">
    <property type="nucleotide sequence ID" value="NZ_JAAIWL010000017.1"/>
</dbReference>
<evidence type="ECO:0000259" key="1">
    <source>
        <dbReference type="PROSITE" id="PS51186"/>
    </source>
</evidence>